<dbReference type="RefSeq" id="WP_140194252.1">
    <property type="nucleotide sequence ID" value="NZ_CP065915.1"/>
</dbReference>
<dbReference type="Pfam" id="PF21112">
    <property type="entry name" value="CsgH"/>
    <property type="match status" value="1"/>
</dbReference>
<evidence type="ECO:0000313" key="4">
    <source>
        <dbReference type="Proteomes" id="UP000314011"/>
    </source>
</evidence>
<dbReference type="NCBIfam" id="NF041112">
    <property type="entry name" value="chap_CsgH_alph"/>
    <property type="match status" value="1"/>
</dbReference>
<dbReference type="OrthoDB" id="7864894at2"/>
<reference evidence="3 4" key="1">
    <citation type="submission" date="2019-06" db="EMBL/GenBank/DDBJ databases">
        <title>Genome of new Rhodobacteraceae sp. SM1903.</title>
        <authorList>
            <person name="Ren X."/>
        </authorList>
    </citation>
    <scope>NUCLEOTIDE SEQUENCE [LARGE SCALE GENOMIC DNA]</scope>
    <source>
        <strain evidence="3 4">SM1903</strain>
    </source>
</reference>
<dbReference type="AlphaFoldDB" id="A0A5C5GFP0"/>
<evidence type="ECO:0000259" key="2">
    <source>
        <dbReference type="Pfam" id="PF21112"/>
    </source>
</evidence>
<protein>
    <recommendedName>
        <fullName evidence="2">CsgH-like domain-containing protein</fullName>
    </recommendedName>
</protein>
<gene>
    <name evidence="3" type="ORF">FHY64_09895</name>
</gene>
<dbReference type="InterPro" id="IPR048632">
    <property type="entry name" value="CsgH-like"/>
</dbReference>
<dbReference type="Gene3D" id="2.60.40.2420">
    <property type="match status" value="1"/>
</dbReference>
<dbReference type="InterPro" id="IPR047726">
    <property type="entry name" value="CsgH_dom"/>
</dbReference>
<evidence type="ECO:0000313" key="3">
    <source>
        <dbReference type="EMBL" id="TNY33565.1"/>
    </source>
</evidence>
<feature type="signal peptide" evidence="1">
    <location>
        <begin position="1"/>
        <end position="24"/>
    </location>
</feature>
<proteinExistence type="predicted"/>
<dbReference type="Proteomes" id="UP000314011">
    <property type="component" value="Unassembled WGS sequence"/>
</dbReference>
<dbReference type="PROSITE" id="PS51257">
    <property type="entry name" value="PROKAR_LIPOPROTEIN"/>
    <property type="match status" value="1"/>
</dbReference>
<feature type="chain" id="PRO_5022705097" description="CsgH-like domain-containing protein" evidence="1">
    <location>
        <begin position="25"/>
        <end position="127"/>
    </location>
</feature>
<dbReference type="EMBL" id="VFFF01000001">
    <property type="protein sequence ID" value="TNY33565.1"/>
    <property type="molecule type" value="Genomic_DNA"/>
</dbReference>
<keyword evidence="4" id="KW-1185">Reference proteome</keyword>
<sequence length="127" mass="12282">MIATIRAIAAASAAVVAAACAVPAATGTETATAAPLRCGLQVTEAGGMVTVEGVVQSDTAVSGSYALNLTRSAGGGTAQVQQGGAFTLAAGESGRIGRAEFNGRAADIDGQLTVNVSGADLVCPMMP</sequence>
<evidence type="ECO:0000256" key="1">
    <source>
        <dbReference type="SAM" id="SignalP"/>
    </source>
</evidence>
<name>A0A5C5GFP0_9RHOB</name>
<feature type="domain" description="CsgH-like" evidence="2">
    <location>
        <begin position="36"/>
        <end position="123"/>
    </location>
</feature>
<accession>A0A5C5GFP0</accession>
<keyword evidence="1" id="KW-0732">Signal</keyword>
<comment type="caution">
    <text evidence="3">The sequence shown here is derived from an EMBL/GenBank/DDBJ whole genome shotgun (WGS) entry which is preliminary data.</text>
</comment>
<dbReference type="InterPro" id="IPR053722">
    <property type="entry name" value="Curli_assembly_CsgC/AgfC"/>
</dbReference>
<organism evidence="3 4">
    <name type="scientific">Pelagovum pacificum</name>
    <dbReference type="NCBI Taxonomy" id="2588711"/>
    <lineage>
        <taxon>Bacteria</taxon>
        <taxon>Pseudomonadati</taxon>
        <taxon>Pseudomonadota</taxon>
        <taxon>Alphaproteobacteria</taxon>
        <taxon>Rhodobacterales</taxon>
        <taxon>Paracoccaceae</taxon>
        <taxon>Pelagovum</taxon>
    </lineage>
</organism>